<evidence type="ECO:0000256" key="6">
    <source>
        <dbReference type="ARBA" id="ARBA00023014"/>
    </source>
</evidence>
<sequence>MITTFFANNLRYNKTNSLPQNRTNPITTLYPVNELFETIQGEGVYTGTPAIFLRLQGCPVGCPWCDTQHTWVKSADAEVDAQTMLSKTEPSSAWAELNAQQLLQLFTEQGFQAKHVVITGGEPAMYDLRELGEVLEQAGYQLQIETSGTFALQLTAATWVTVSPKLDMPGGYLVRPDCMQRANEIKHPIAMQKHIDALDNLLQRCPPRSEAIISLQPISQRPRATQLAIETCIARNWRLSVQLHKYLNIE</sequence>
<feature type="binding site" evidence="8">
    <location>
        <position position="62"/>
    </location>
    <ligand>
        <name>[4Fe-4S] cluster</name>
        <dbReference type="ChEBI" id="CHEBI:49883"/>
        <note>4Fe-4S-S-AdoMet</note>
    </ligand>
</feature>
<dbReference type="InterPro" id="IPR058240">
    <property type="entry name" value="rSAM_sf"/>
</dbReference>
<dbReference type="GO" id="GO:0051539">
    <property type="term" value="F:4 iron, 4 sulfur cluster binding"/>
    <property type="evidence" value="ECO:0007669"/>
    <property type="project" value="UniProtKB-UniRule"/>
</dbReference>
<evidence type="ECO:0000256" key="3">
    <source>
        <dbReference type="ARBA" id="ARBA00022723"/>
    </source>
</evidence>
<dbReference type="GO" id="GO:0000287">
    <property type="term" value="F:magnesium ion binding"/>
    <property type="evidence" value="ECO:0007669"/>
    <property type="project" value="UniProtKB-UniRule"/>
</dbReference>
<dbReference type="GO" id="GO:0008616">
    <property type="term" value="P:tRNA queuosine(34) biosynthetic process"/>
    <property type="evidence" value="ECO:0007669"/>
    <property type="project" value="UniProtKB-UniRule"/>
</dbReference>
<comment type="caution">
    <text evidence="8">Lacks conserved residue(s) required for the propagation of feature annotation.</text>
</comment>
<dbReference type="NCBIfam" id="TIGR04322">
    <property type="entry name" value="rSAM_QueE_Ecoli"/>
    <property type="match status" value="1"/>
</dbReference>
<dbReference type="UniPathway" id="UPA00391"/>
<organism evidence="10 11">
    <name type="scientific">Pseudidiomarina halophila</name>
    <dbReference type="NCBI Taxonomy" id="1449799"/>
    <lineage>
        <taxon>Bacteria</taxon>
        <taxon>Pseudomonadati</taxon>
        <taxon>Pseudomonadota</taxon>
        <taxon>Gammaproteobacteria</taxon>
        <taxon>Alteromonadales</taxon>
        <taxon>Idiomarinaceae</taxon>
        <taxon>Pseudidiomarina</taxon>
    </lineage>
</organism>
<comment type="cofactor">
    <cofactor evidence="8">
        <name>Mg(2+)</name>
        <dbReference type="ChEBI" id="CHEBI:18420"/>
    </cofactor>
</comment>
<dbReference type="Proteomes" id="UP000287198">
    <property type="component" value="Unassembled WGS sequence"/>
</dbReference>
<dbReference type="InterPro" id="IPR013785">
    <property type="entry name" value="Aldolase_TIM"/>
</dbReference>
<name>A0A432XRL5_9GAMM</name>
<gene>
    <name evidence="8" type="primary">queE</name>
    <name evidence="10" type="ORF">CWI69_11815</name>
</gene>
<comment type="cofactor">
    <cofactor evidence="8">
        <name>[4Fe-4S] cluster</name>
        <dbReference type="ChEBI" id="CHEBI:49883"/>
    </cofactor>
    <text evidence="8">Binds 1 [4Fe-4S] cluster. The cluster is coordinated with 3 cysteines and an exchangeable S-adenosyl-L-methionine.</text>
</comment>
<dbReference type="Pfam" id="PF04055">
    <property type="entry name" value="Radical_SAM"/>
    <property type="match status" value="1"/>
</dbReference>
<feature type="binding site" evidence="8">
    <location>
        <position position="67"/>
    </location>
    <ligand>
        <name>Mg(2+)</name>
        <dbReference type="ChEBI" id="CHEBI:18420"/>
    </ligand>
</feature>
<comment type="catalytic activity">
    <reaction evidence="8">
        <text>6-carboxy-5,6,7,8-tetrahydropterin + H(+) = 7-carboxy-7-carbaguanine + NH4(+)</text>
        <dbReference type="Rhea" id="RHEA:27974"/>
        <dbReference type="ChEBI" id="CHEBI:15378"/>
        <dbReference type="ChEBI" id="CHEBI:28938"/>
        <dbReference type="ChEBI" id="CHEBI:61032"/>
        <dbReference type="ChEBI" id="CHEBI:61036"/>
        <dbReference type="EC" id="4.3.99.3"/>
    </reaction>
</comment>
<evidence type="ECO:0000256" key="2">
    <source>
        <dbReference type="ARBA" id="ARBA00022691"/>
    </source>
</evidence>
<dbReference type="PANTHER" id="PTHR42836">
    <property type="entry name" value="7-CARBOXY-7-DEAZAGUANINE SYNTHASE"/>
    <property type="match status" value="1"/>
</dbReference>
<comment type="cofactor">
    <cofactor evidence="8">
        <name>S-adenosyl-L-methionine</name>
        <dbReference type="ChEBI" id="CHEBI:59789"/>
    </cofactor>
    <text evidence="8">Binds 1 S-adenosyl-L-methionine per subunit.</text>
</comment>
<dbReference type="EC" id="4.3.99.3" evidence="8"/>
<evidence type="ECO:0000256" key="7">
    <source>
        <dbReference type="ARBA" id="ARBA00023239"/>
    </source>
</evidence>
<keyword evidence="11" id="KW-1185">Reference proteome</keyword>
<dbReference type="PROSITE" id="PS51918">
    <property type="entry name" value="RADICAL_SAM"/>
    <property type="match status" value="1"/>
</dbReference>
<feature type="binding site" evidence="8">
    <location>
        <begin position="64"/>
        <end position="66"/>
    </location>
    <ligand>
        <name>S-adenosyl-L-methionine</name>
        <dbReference type="ChEBI" id="CHEBI:59789"/>
    </ligand>
</feature>
<feature type="binding site" evidence="8">
    <location>
        <begin position="163"/>
        <end position="165"/>
    </location>
    <ligand>
        <name>S-adenosyl-L-methionine</name>
        <dbReference type="ChEBI" id="CHEBI:59789"/>
    </ligand>
</feature>
<evidence type="ECO:0000256" key="1">
    <source>
        <dbReference type="ARBA" id="ARBA00022485"/>
    </source>
</evidence>
<accession>A0A432XRL5</accession>
<comment type="similarity">
    <text evidence="8">Belongs to the radical SAM superfamily. 7-carboxy-7-deazaguanine synthase family.</text>
</comment>
<evidence type="ECO:0000313" key="10">
    <source>
        <dbReference type="EMBL" id="RUO51366.1"/>
    </source>
</evidence>
<dbReference type="GO" id="GO:0016840">
    <property type="term" value="F:carbon-nitrogen lyase activity"/>
    <property type="evidence" value="ECO:0007669"/>
    <property type="project" value="UniProtKB-UniRule"/>
</dbReference>
<feature type="binding site" evidence="8">
    <location>
        <begin position="39"/>
        <end position="41"/>
    </location>
    <ligand>
        <name>substrate</name>
    </ligand>
</feature>
<dbReference type="SUPFAM" id="SSF102114">
    <property type="entry name" value="Radical SAM enzymes"/>
    <property type="match status" value="1"/>
</dbReference>
<dbReference type="InterPro" id="IPR027609">
    <property type="entry name" value="rSAM_QueE_proteobac"/>
</dbReference>
<dbReference type="Gene3D" id="3.20.20.70">
    <property type="entry name" value="Aldolase class I"/>
    <property type="match status" value="1"/>
</dbReference>
<dbReference type="InterPro" id="IPR007197">
    <property type="entry name" value="rSAM"/>
</dbReference>
<comment type="caution">
    <text evidence="10">The sequence shown here is derived from an EMBL/GenBank/DDBJ whole genome shotgun (WGS) entry which is preliminary data.</text>
</comment>
<comment type="subunit">
    <text evidence="8">Homodimer.</text>
</comment>
<evidence type="ECO:0000256" key="5">
    <source>
        <dbReference type="ARBA" id="ARBA00023004"/>
    </source>
</evidence>
<dbReference type="OrthoDB" id="9792276at2"/>
<keyword evidence="2 8" id="KW-0949">S-adenosyl-L-methionine</keyword>
<comment type="pathway">
    <text evidence="8">Purine metabolism; 7-cyano-7-deazaguanine biosynthesis.</text>
</comment>
<keyword evidence="6 8" id="KW-0411">Iron-sulfur</keyword>
<keyword evidence="1 8" id="KW-0004">4Fe-4S</keyword>
<comment type="function">
    <text evidence="8">Catalyzes the complex heterocyclic radical-mediated conversion of 6-carboxy-5,6,7,8-tetrahydropterin (CPH4) to 7-carboxy-7-deazaguanine (CDG), a step common to the biosynthetic pathways of all 7-deazapurine-containing compounds.</text>
</comment>
<dbReference type="InterPro" id="IPR024924">
    <property type="entry name" value="7-CO-7-deazaguanine_synth-like"/>
</dbReference>
<keyword evidence="4 8" id="KW-0460">Magnesium</keyword>
<dbReference type="PIRSF" id="PIRSF000370">
    <property type="entry name" value="QueE"/>
    <property type="match status" value="1"/>
</dbReference>
<evidence type="ECO:0000256" key="4">
    <source>
        <dbReference type="ARBA" id="ARBA00022842"/>
    </source>
</evidence>
<dbReference type="GO" id="GO:1904047">
    <property type="term" value="F:S-adenosyl-L-methionine binding"/>
    <property type="evidence" value="ECO:0007669"/>
    <property type="project" value="UniProtKB-UniRule"/>
</dbReference>
<keyword evidence="7 8" id="KW-0456">Lyase</keyword>
<feature type="binding site" evidence="8">
    <location>
        <position position="65"/>
    </location>
    <ligand>
        <name>[4Fe-4S] cluster</name>
        <dbReference type="ChEBI" id="CHEBI:49883"/>
        <note>4Fe-4S-S-AdoMet</note>
    </ligand>
</feature>
<keyword evidence="8" id="KW-0671">Queuosine biosynthesis</keyword>
<proteinExistence type="inferred from homology"/>
<evidence type="ECO:0000313" key="11">
    <source>
        <dbReference type="Proteomes" id="UP000287198"/>
    </source>
</evidence>
<evidence type="ECO:0000256" key="8">
    <source>
        <dbReference type="HAMAP-Rule" id="MF_00917"/>
    </source>
</evidence>
<dbReference type="SFLD" id="SFLDS00029">
    <property type="entry name" value="Radical_SAM"/>
    <property type="match status" value="1"/>
</dbReference>
<feature type="binding site" evidence="8">
    <location>
        <position position="119"/>
    </location>
    <ligand>
        <name>substrate</name>
    </ligand>
</feature>
<evidence type="ECO:0000259" key="9">
    <source>
        <dbReference type="PROSITE" id="PS51918"/>
    </source>
</evidence>
<keyword evidence="5 8" id="KW-0408">Iron</keyword>
<feature type="binding site" evidence="8">
    <location>
        <position position="121"/>
    </location>
    <ligand>
        <name>S-adenosyl-L-methionine</name>
        <dbReference type="ChEBI" id="CHEBI:59789"/>
    </ligand>
</feature>
<feature type="domain" description="Radical SAM core" evidence="9">
    <location>
        <begin position="45"/>
        <end position="250"/>
    </location>
</feature>
<dbReference type="HAMAP" id="MF_00917">
    <property type="entry name" value="QueE"/>
    <property type="match status" value="1"/>
</dbReference>
<reference evidence="11" key="1">
    <citation type="journal article" date="2018" name="Front. Microbiol.">
        <title>Genome-Based Analysis Reveals the Taxonomy and Diversity of the Family Idiomarinaceae.</title>
        <authorList>
            <person name="Liu Y."/>
            <person name="Lai Q."/>
            <person name="Shao Z."/>
        </authorList>
    </citation>
    <scope>NUCLEOTIDE SEQUENCE [LARGE SCALE GENOMIC DNA]</scope>
    <source>
        <strain evidence="11">BH195</strain>
    </source>
</reference>
<dbReference type="PANTHER" id="PTHR42836:SF1">
    <property type="entry name" value="7-CARBOXY-7-DEAZAGUANINE SYNTHASE"/>
    <property type="match status" value="1"/>
</dbReference>
<feature type="binding site" evidence="8">
    <location>
        <position position="58"/>
    </location>
    <ligand>
        <name>[4Fe-4S] cluster</name>
        <dbReference type="ChEBI" id="CHEBI:49883"/>
        <note>4Fe-4S-S-AdoMet</note>
    </ligand>
</feature>
<keyword evidence="3 8" id="KW-0479">Metal-binding</keyword>
<dbReference type="RefSeq" id="WP_126764537.1">
    <property type="nucleotide sequence ID" value="NZ_JBHLTZ010000002.1"/>
</dbReference>
<protein>
    <recommendedName>
        <fullName evidence="8">7-carboxy-7-deazaguanine synthase</fullName>
        <shortName evidence="8">CDG synthase</shortName>
        <ecNumber evidence="8">4.3.99.3</ecNumber>
    </recommendedName>
    <alternativeName>
        <fullName evidence="8">Queuosine biosynthesis protein QueE</fullName>
    </alternativeName>
</protein>
<feature type="binding site" evidence="8">
    <location>
        <position position="54"/>
    </location>
    <ligand>
        <name>substrate</name>
    </ligand>
</feature>
<dbReference type="AlphaFoldDB" id="A0A432XRL5"/>
<dbReference type="EMBL" id="PIPW01000005">
    <property type="protein sequence ID" value="RUO51366.1"/>
    <property type="molecule type" value="Genomic_DNA"/>
</dbReference>